<evidence type="ECO:0000256" key="9">
    <source>
        <dbReference type="RuleBase" id="RU003500"/>
    </source>
</evidence>
<protein>
    <recommendedName>
        <fullName evidence="9">Protein Wnt</fullName>
    </recommendedName>
</protein>
<evidence type="ECO:0000256" key="5">
    <source>
        <dbReference type="ARBA" id="ARBA00022530"/>
    </source>
</evidence>
<reference evidence="11" key="1">
    <citation type="submission" date="2013-09" db="EMBL/GenBank/DDBJ databases">
        <title>Onychophoran Wnt genes.</title>
        <authorList>
            <person name="Janssen R."/>
            <person name="Hogvall M."/>
            <person name="Budd G.E."/>
        </authorList>
    </citation>
    <scope>NUCLEOTIDE SEQUENCE</scope>
    <source>
        <tissue evidence="11">Embryonic</tissue>
    </source>
</reference>
<evidence type="ECO:0000256" key="8">
    <source>
        <dbReference type="ARBA" id="ARBA00023288"/>
    </source>
</evidence>
<dbReference type="GO" id="GO:0000902">
    <property type="term" value="P:cell morphogenesis"/>
    <property type="evidence" value="ECO:0007669"/>
    <property type="project" value="UniProtKB-ARBA"/>
</dbReference>
<keyword evidence="8" id="KW-0449">Lipoprotein</keyword>
<keyword evidence="7" id="KW-1015">Disulfide bond</keyword>
<dbReference type="EMBL" id="HG529215">
    <property type="protein sequence ID" value="CDI40106.1"/>
    <property type="molecule type" value="mRNA"/>
</dbReference>
<dbReference type="PANTHER" id="PTHR12027:SF102">
    <property type="entry name" value="PROTEIN WNT"/>
    <property type="match status" value="1"/>
</dbReference>
<sequence>MKTKTNLAAVVLWILLIFLHSNPCSSIKWLSLAESNQPWNHTSQCVRARNKYNLVSPQVQLCKRHLEVMPFTVTSAKHALTTCQNIFSDRRWNCSSITFVPNFTPDLTTGTREQAYVYSLTAASVTHAVAKACSAGFIYYCGCGQTPTEPPNGDFKWGGCGDNLRYGLKFGRAFSDAPWSTKKTKNSPQAIMNEHNNEAGRKAVENSVSTQCKCHGVSGSCSLKTCWHALPKLEEIGIRLKRKYTMATEVINRRIGTRKKLMPIHSQMGMYHEDDLIYITKSPDYCSKDERVGSLGTQGRTCNATSSDHNGCDSMCCGRGYNTYNIEVIERCQCKYYWCCYVKCKTCHKWLEIHECK</sequence>
<feature type="signal peptide" evidence="10">
    <location>
        <begin position="1"/>
        <end position="26"/>
    </location>
</feature>
<keyword evidence="3 9" id="KW-0217">Developmental protein</keyword>
<comment type="similarity">
    <text evidence="2 9">Belongs to the Wnt family.</text>
</comment>
<dbReference type="Pfam" id="PF00110">
    <property type="entry name" value="wnt"/>
    <property type="match status" value="1"/>
</dbReference>
<dbReference type="InterPro" id="IPR018161">
    <property type="entry name" value="Wnt_CS"/>
</dbReference>
<dbReference type="GO" id="GO:0005125">
    <property type="term" value="F:cytokine activity"/>
    <property type="evidence" value="ECO:0007669"/>
    <property type="project" value="TreeGrafter"/>
</dbReference>
<evidence type="ECO:0000256" key="4">
    <source>
        <dbReference type="ARBA" id="ARBA00022525"/>
    </source>
</evidence>
<gene>
    <name evidence="11" type="primary">Wnt11</name>
</gene>
<dbReference type="SMART" id="SM00097">
    <property type="entry name" value="WNT1"/>
    <property type="match status" value="1"/>
</dbReference>
<comment type="function">
    <text evidence="9">Ligand for members of the frizzled family of seven transmembrane receptors.</text>
</comment>
<dbReference type="GO" id="GO:0045165">
    <property type="term" value="P:cell fate commitment"/>
    <property type="evidence" value="ECO:0007669"/>
    <property type="project" value="TreeGrafter"/>
</dbReference>
<keyword evidence="10" id="KW-0732">Signal</keyword>
<dbReference type="CDD" id="cd19343">
    <property type="entry name" value="Wnt_Wnt11"/>
    <property type="match status" value="1"/>
</dbReference>
<dbReference type="InterPro" id="IPR043158">
    <property type="entry name" value="Wnt_C"/>
</dbReference>
<feature type="chain" id="PRO_5001932256" description="Protein Wnt" evidence="10">
    <location>
        <begin position="27"/>
        <end position="357"/>
    </location>
</feature>
<evidence type="ECO:0000256" key="10">
    <source>
        <dbReference type="SAM" id="SignalP"/>
    </source>
</evidence>
<dbReference type="GO" id="GO:0030182">
    <property type="term" value="P:neuron differentiation"/>
    <property type="evidence" value="ECO:0007669"/>
    <property type="project" value="TreeGrafter"/>
</dbReference>
<evidence type="ECO:0000313" key="11">
    <source>
        <dbReference type="EMBL" id="CDI40106.1"/>
    </source>
</evidence>
<dbReference type="GO" id="GO:0005615">
    <property type="term" value="C:extracellular space"/>
    <property type="evidence" value="ECO:0007669"/>
    <property type="project" value="TreeGrafter"/>
</dbReference>
<evidence type="ECO:0000256" key="6">
    <source>
        <dbReference type="ARBA" id="ARBA00022687"/>
    </source>
</evidence>
<keyword evidence="5" id="KW-0272">Extracellular matrix</keyword>
<keyword evidence="6 9" id="KW-0879">Wnt signaling pathway</keyword>
<dbReference type="GO" id="GO:0060070">
    <property type="term" value="P:canonical Wnt signaling pathway"/>
    <property type="evidence" value="ECO:0007669"/>
    <property type="project" value="TreeGrafter"/>
</dbReference>
<evidence type="ECO:0000256" key="3">
    <source>
        <dbReference type="ARBA" id="ARBA00022473"/>
    </source>
</evidence>
<organism evidence="11">
    <name type="scientific">Euperipatoides kanangrensis</name>
    <dbReference type="NCBI Taxonomy" id="488523"/>
    <lineage>
        <taxon>Eukaryota</taxon>
        <taxon>Metazoa</taxon>
        <taxon>Ecdysozoa</taxon>
        <taxon>Onychophora</taxon>
        <taxon>Udeonychophora</taxon>
        <taxon>Euonychophora</taxon>
        <taxon>Peripatopsidae</taxon>
        <taxon>Euperipatoides</taxon>
    </lineage>
</organism>
<comment type="subcellular location">
    <subcellularLocation>
        <location evidence="1 9">Secreted</location>
        <location evidence="1 9">Extracellular space</location>
        <location evidence="1 9">Extracellular matrix</location>
    </subcellularLocation>
</comment>
<proteinExistence type="evidence at transcript level"/>
<dbReference type="PROSITE" id="PS00246">
    <property type="entry name" value="WNT1"/>
    <property type="match status" value="1"/>
</dbReference>
<evidence type="ECO:0000256" key="1">
    <source>
        <dbReference type="ARBA" id="ARBA00004498"/>
    </source>
</evidence>
<name>A0A097ZRP1_9BILA</name>
<keyword evidence="4" id="KW-0964">Secreted</keyword>
<dbReference type="FunFam" id="3.30.2460.20:FF:000001">
    <property type="entry name" value="Wnt homolog"/>
    <property type="match status" value="1"/>
</dbReference>
<dbReference type="AlphaFoldDB" id="A0A097ZRP1"/>
<evidence type="ECO:0000256" key="2">
    <source>
        <dbReference type="ARBA" id="ARBA00005683"/>
    </source>
</evidence>
<evidence type="ECO:0000256" key="7">
    <source>
        <dbReference type="ARBA" id="ARBA00023157"/>
    </source>
</evidence>
<accession>A0A097ZRP1</accession>
<dbReference type="Gene3D" id="3.30.2460.20">
    <property type="match status" value="1"/>
</dbReference>
<dbReference type="GO" id="GO:0005109">
    <property type="term" value="F:frizzled binding"/>
    <property type="evidence" value="ECO:0007669"/>
    <property type="project" value="TreeGrafter"/>
</dbReference>
<dbReference type="PANTHER" id="PTHR12027">
    <property type="entry name" value="WNT RELATED"/>
    <property type="match status" value="1"/>
</dbReference>
<dbReference type="InterPro" id="IPR005817">
    <property type="entry name" value="Wnt"/>
</dbReference>
<dbReference type="PRINTS" id="PR01349">
    <property type="entry name" value="WNTPROTEIN"/>
</dbReference>